<dbReference type="PROSITE" id="PS50294">
    <property type="entry name" value="WD_REPEATS_REGION"/>
    <property type="match status" value="1"/>
</dbReference>
<dbReference type="InterPro" id="IPR015943">
    <property type="entry name" value="WD40/YVTN_repeat-like_dom_sf"/>
</dbReference>
<reference evidence="6" key="1">
    <citation type="submission" date="2022-11" db="UniProtKB">
        <authorList>
            <consortium name="EnsemblMetazoa"/>
        </authorList>
    </citation>
    <scope>IDENTIFICATION</scope>
</reference>
<dbReference type="SUPFAM" id="SSF50978">
    <property type="entry name" value="WD40 repeat-like"/>
    <property type="match status" value="1"/>
</dbReference>
<feature type="region of interest" description="Disordered" evidence="5">
    <location>
        <begin position="516"/>
        <end position="535"/>
    </location>
</feature>
<sequence length="701" mass="78945">MEPREGTNTVKHIFHRQIQDTFRISFQRSHHVDEALINRLGLLHELEGHNGCVNCLEWNHSGRLLGSGSDDFNAIVWDPHRRRKLCTLRTGHHGNIFSVKFLPNANDETLVTGAADHKVRIHNLPNQETTHAFSCHAGRVKRLAVAQNVPYMFWSSGEDGTVRQFDLRAPHTCMDSCSNVLINLNCYIGKQAECKCLAINPHRPELMAVGASDPYVRLYDARMLTPHAVHFSRDERMGSAWMRPMAADPDECGLLPRGCVQYFVAGHLPLKENDRKRKYRSLVSTYVTFSPSGRELLVNLGGEQVYLFDLYNLQHPKAFNVGDYVLPEHSNGVCKEVSSQVAEALSANGTSIGSTNGVTKHLSHASSYRLQEGSPGSTPSTSKELPPRAEALKQEGNRFYCDLKDYTSAIRLFNQALSIAPNSAILFANRAAAFMRRKWDGDLYAALRDCHRALALDPSHRKAHFRLARCLLELTWAREAQDCLKQYKHNYPEYSKQREFEALDRDITTAVFSLCDSDSSTSDKEKVDTSPRRRWNHPDRISDEERILRSEAYDYAERFCGHCNTTTDIKEANFFGSNGQFIIAGSDDGSFFVWDRKTTNIVRVLRGDDSIVNCLQPHPSFCLLATSGIDQVVRLWGPKAQDGKAEERCIREPDTAATANQRRMNADPLEVMLMNMGYRITGMSDGSDDENEGGPVQCNTS</sequence>
<dbReference type="SMART" id="SM00028">
    <property type="entry name" value="TPR"/>
    <property type="match status" value="2"/>
</dbReference>
<dbReference type="GO" id="GO:0080008">
    <property type="term" value="C:Cul4-RING E3 ubiquitin ligase complex"/>
    <property type="evidence" value="ECO:0007669"/>
    <property type="project" value="TreeGrafter"/>
</dbReference>
<proteinExistence type="predicted"/>
<feature type="region of interest" description="Disordered" evidence="5">
    <location>
        <begin position="363"/>
        <end position="387"/>
    </location>
</feature>
<feature type="region of interest" description="Disordered" evidence="5">
    <location>
        <begin position="682"/>
        <end position="701"/>
    </location>
</feature>
<feature type="repeat" description="WD" evidence="3">
    <location>
        <begin position="46"/>
        <end position="78"/>
    </location>
</feature>
<protein>
    <recommendedName>
        <fullName evidence="8">WD and tetratricopeptide repeats protein 1</fullName>
    </recommendedName>
</protein>
<dbReference type="OMA" id="YKQRYVG"/>
<feature type="repeat" description="WD" evidence="3">
    <location>
        <begin position="575"/>
        <end position="604"/>
    </location>
</feature>
<dbReference type="RefSeq" id="XP_038047992.1">
    <property type="nucleotide sequence ID" value="XM_038192064.1"/>
</dbReference>
<dbReference type="Gene3D" id="2.130.10.10">
    <property type="entry name" value="YVTN repeat-like/Quinoprotein amine dehydrogenase"/>
    <property type="match status" value="2"/>
</dbReference>
<keyword evidence="7" id="KW-1185">Reference proteome</keyword>
<dbReference type="EnsemblMetazoa" id="XM_038192064.1">
    <property type="protein sequence ID" value="XP_038047992.1"/>
    <property type="gene ID" value="LOC119722069"/>
</dbReference>
<feature type="compositionally biased region" description="Polar residues" evidence="5">
    <location>
        <begin position="363"/>
        <end position="383"/>
    </location>
</feature>
<keyword evidence="2" id="KW-0677">Repeat</keyword>
<evidence type="ECO:0000256" key="5">
    <source>
        <dbReference type="SAM" id="MobiDB-lite"/>
    </source>
</evidence>
<dbReference type="Pfam" id="PF00400">
    <property type="entry name" value="WD40"/>
    <property type="match status" value="5"/>
</dbReference>
<dbReference type="SMART" id="SM00320">
    <property type="entry name" value="WD40"/>
    <property type="match status" value="6"/>
</dbReference>
<accession>A0A913Z8C3</accession>
<dbReference type="Gene3D" id="1.25.40.10">
    <property type="entry name" value="Tetratricopeptide repeat domain"/>
    <property type="match status" value="1"/>
</dbReference>
<dbReference type="InterPro" id="IPR036322">
    <property type="entry name" value="WD40_repeat_dom_sf"/>
</dbReference>
<evidence type="ECO:0000256" key="1">
    <source>
        <dbReference type="ARBA" id="ARBA00022574"/>
    </source>
</evidence>
<evidence type="ECO:0000256" key="2">
    <source>
        <dbReference type="ARBA" id="ARBA00022737"/>
    </source>
</evidence>
<dbReference type="InterPro" id="IPR001680">
    <property type="entry name" value="WD40_rpt"/>
</dbReference>
<feature type="repeat" description="WD" evidence="3">
    <location>
        <begin position="89"/>
        <end position="132"/>
    </location>
</feature>
<dbReference type="InterPro" id="IPR019734">
    <property type="entry name" value="TPR_rpt"/>
</dbReference>
<evidence type="ECO:0000256" key="3">
    <source>
        <dbReference type="PROSITE-ProRule" id="PRU00221"/>
    </source>
</evidence>
<dbReference type="GO" id="GO:0005737">
    <property type="term" value="C:cytoplasm"/>
    <property type="evidence" value="ECO:0007669"/>
    <property type="project" value="TreeGrafter"/>
</dbReference>
<keyword evidence="1 3" id="KW-0853">WD repeat</keyword>
<evidence type="ECO:0000313" key="7">
    <source>
        <dbReference type="Proteomes" id="UP000887568"/>
    </source>
</evidence>
<dbReference type="Proteomes" id="UP000887568">
    <property type="component" value="Unplaced"/>
</dbReference>
<dbReference type="GeneID" id="119722069"/>
<dbReference type="PANTHER" id="PTHR15574">
    <property type="entry name" value="WD REPEAT DOMAIN-CONTAINING FAMILY"/>
    <property type="match status" value="1"/>
</dbReference>
<dbReference type="PANTHER" id="PTHR15574:SF40">
    <property type="entry name" value="WD AND TETRATRICOPEPTIDE REPEATS PROTEIN 1"/>
    <property type="match status" value="1"/>
</dbReference>
<dbReference type="OrthoDB" id="4869960at2759"/>
<dbReference type="PROSITE" id="PS50082">
    <property type="entry name" value="WD_REPEATS_2"/>
    <property type="match status" value="4"/>
</dbReference>
<evidence type="ECO:0000256" key="4">
    <source>
        <dbReference type="PROSITE-ProRule" id="PRU00339"/>
    </source>
</evidence>
<dbReference type="GO" id="GO:0045717">
    <property type="term" value="P:negative regulation of fatty acid biosynthetic process"/>
    <property type="evidence" value="ECO:0007669"/>
    <property type="project" value="TreeGrafter"/>
</dbReference>
<name>A0A913Z8C3_PATMI</name>
<dbReference type="InterPro" id="IPR011990">
    <property type="entry name" value="TPR-like_helical_dom_sf"/>
</dbReference>
<dbReference type="AlphaFoldDB" id="A0A913Z8C3"/>
<dbReference type="PROSITE" id="PS50005">
    <property type="entry name" value="TPR"/>
    <property type="match status" value="1"/>
</dbReference>
<organism evidence="6 7">
    <name type="scientific">Patiria miniata</name>
    <name type="common">Bat star</name>
    <name type="synonym">Asterina miniata</name>
    <dbReference type="NCBI Taxonomy" id="46514"/>
    <lineage>
        <taxon>Eukaryota</taxon>
        <taxon>Metazoa</taxon>
        <taxon>Echinodermata</taxon>
        <taxon>Eleutherozoa</taxon>
        <taxon>Asterozoa</taxon>
        <taxon>Asteroidea</taxon>
        <taxon>Valvatacea</taxon>
        <taxon>Valvatida</taxon>
        <taxon>Asterinidae</taxon>
        <taxon>Patiria</taxon>
    </lineage>
</organism>
<dbReference type="SUPFAM" id="SSF48452">
    <property type="entry name" value="TPR-like"/>
    <property type="match status" value="1"/>
</dbReference>
<feature type="compositionally biased region" description="Basic and acidic residues" evidence="5">
    <location>
        <begin position="521"/>
        <end position="535"/>
    </location>
</feature>
<evidence type="ECO:0000313" key="6">
    <source>
        <dbReference type="EnsemblMetazoa" id="XP_038047992.1"/>
    </source>
</evidence>
<feature type="repeat" description="WD" evidence="3">
    <location>
        <begin position="605"/>
        <end position="636"/>
    </location>
</feature>
<keyword evidence="4" id="KW-0802">TPR repeat</keyword>
<dbReference type="InterPro" id="IPR045151">
    <property type="entry name" value="DCAF8"/>
</dbReference>
<evidence type="ECO:0008006" key="8">
    <source>
        <dbReference type="Google" id="ProtNLM"/>
    </source>
</evidence>
<feature type="repeat" description="TPR" evidence="4">
    <location>
        <begin position="390"/>
        <end position="423"/>
    </location>
</feature>